<reference evidence="17" key="1">
    <citation type="submission" date="2012-07" db="EMBL/GenBank/DDBJ databases">
        <authorList>
            <person name="Cummings C."/>
        </authorList>
    </citation>
    <scope>NUCLEOTIDE SEQUENCE</scope>
    <source>
        <strain evidence="17">1330</strain>
    </source>
</reference>
<proteinExistence type="inferred from homology"/>
<keyword evidence="3" id="KW-0963">Cytoplasm</keyword>
<dbReference type="InterPro" id="IPR001567">
    <property type="entry name" value="Pept_M3A_M3B_dom"/>
</dbReference>
<dbReference type="Proteomes" id="UP000009340">
    <property type="component" value="Unassembled WGS sequence"/>
</dbReference>
<dbReference type="GO" id="GO:0006508">
    <property type="term" value="P:proteolysis"/>
    <property type="evidence" value="ECO:0007669"/>
    <property type="project" value="UniProtKB-KW"/>
</dbReference>
<dbReference type="Gene3D" id="1.10.1370.10">
    <property type="entry name" value="Neurolysin, domain 3"/>
    <property type="match status" value="1"/>
</dbReference>
<organism evidence="17 18">
    <name type="scientific">Cronobacter condimenti 1330</name>
    <dbReference type="NCBI Taxonomy" id="1073999"/>
    <lineage>
        <taxon>Bacteria</taxon>
        <taxon>Pseudomonadati</taxon>
        <taxon>Pseudomonadota</taxon>
        <taxon>Gammaproteobacteria</taxon>
        <taxon>Enterobacterales</taxon>
        <taxon>Enterobacteriaceae</taxon>
        <taxon>Cronobacter</taxon>
    </lineage>
</organism>
<dbReference type="InterPro" id="IPR024077">
    <property type="entry name" value="Neurolysin/TOP_dom2"/>
</dbReference>
<dbReference type="MEROPS" id="M03.005"/>
<dbReference type="PANTHER" id="PTHR43660:SF1">
    <property type="entry name" value="DIPEPTIDYL CARBOXYPEPTIDASE"/>
    <property type="match status" value="1"/>
</dbReference>
<evidence type="ECO:0000256" key="4">
    <source>
        <dbReference type="ARBA" id="ARBA00022645"/>
    </source>
</evidence>
<keyword evidence="6 15" id="KW-0479">Metal-binding</keyword>
<evidence type="ECO:0000256" key="11">
    <source>
        <dbReference type="ARBA" id="ARBA00054529"/>
    </source>
</evidence>
<accession>K8ADU4</accession>
<dbReference type="Pfam" id="PF01432">
    <property type="entry name" value="Peptidase_M3"/>
    <property type="match status" value="1"/>
</dbReference>
<evidence type="ECO:0000313" key="18">
    <source>
        <dbReference type="Proteomes" id="UP000009340"/>
    </source>
</evidence>
<dbReference type="InterPro" id="IPR024079">
    <property type="entry name" value="MetalloPept_cat_dom_sf"/>
</dbReference>
<evidence type="ECO:0000256" key="6">
    <source>
        <dbReference type="ARBA" id="ARBA00022723"/>
    </source>
</evidence>
<evidence type="ECO:0000256" key="9">
    <source>
        <dbReference type="ARBA" id="ARBA00023049"/>
    </source>
</evidence>
<comment type="catalytic activity">
    <reaction evidence="10">
        <text>Hydrolysis of unblocked, C-terminal dipeptides from oligopeptides, with broad specificity. Does not hydrolyze bonds in which P1' is Pro, or both P1 and P1' are Gly.</text>
        <dbReference type="EC" id="3.4.15.5"/>
    </reaction>
</comment>
<dbReference type="InterPro" id="IPR045090">
    <property type="entry name" value="Pept_M3A_M3B"/>
</dbReference>
<sequence>MILPSRFLREKLMPVTTPFSSVSTLPYGAPPFDAITDQHYRPAFDEAVRQKRADIDAIASDTAAPTFENTFLALERSGAMLARVTSVFFAMTSAHTNDYLQALDEAFSTELAALADDIHFNDTLFARLNTVYEARHALGLDDESLRLVEVVWQQFMLAGATLGADEKAQLKALNREAAQLTSQFNQRLLAADKAGGLLVTSQAALAGLSEAEIAAAAEAAREKGWEGRWLIALLNTTQQPALQSLAHRDTREALFKAGWHRTEKGDANDTRALVLRLAQLRAQQAALLGFEDFAAWTLADQMAKTPDAALRFMRDIVPAATDRAKRELADIQQAIDSQQGGFQAQAWDWAFYAEQVRREKYALDEAQIKPYFELNNVLIHGVFYAASALFGLRFTERTDIPVYHPDVRVWEIFDKDGSGLALFYGDFFARDSKSGGAWMGNFVEQSTLAGHKPVIYNVCNYLKPAAGQPALISWDDVITLFHEFGHTLHGLFARQRYATLSGTNTPRDFVEFPSQINEHWASQPEVFAHYARHYQTGEPMSEALREKLFRAVRFNKGYDMTELLAAALLDQHWHSLSPSSAPDDVTAFEAAALAQENIALPCVPPRYRSTYFAHIFGGGYAAGYYAYLWTQMLADDGYMWFVEQGGLTAQNGERFREAILSRGNSSDLDALWVAWRGHAPRIEPMLKNRGLSE</sequence>
<comment type="cofactor">
    <cofactor evidence="15">
        <name>Zn(2+)</name>
        <dbReference type="ChEBI" id="CHEBI:29105"/>
    </cofactor>
    <text evidence="15">Binds 1 zinc ion.</text>
</comment>
<evidence type="ECO:0000256" key="14">
    <source>
        <dbReference type="ARBA" id="ARBA00075608"/>
    </source>
</evidence>
<evidence type="ECO:0000256" key="1">
    <source>
        <dbReference type="ARBA" id="ARBA00004496"/>
    </source>
</evidence>
<dbReference type="SUPFAM" id="SSF55486">
    <property type="entry name" value="Metalloproteases ('zincins'), catalytic domain"/>
    <property type="match status" value="1"/>
</dbReference>
<evidence type="ECO:0000256" key="8">
    <source>
        <dbReference type="ARBA" id="ARBA00022833"/>
    </source>
</evidence>
<dbReference type="FunFam" id="3.40.390.10:FF:000009">
    <property type="entry name" value="Oligopeptidase A"/>
    <property type="match status" value="1"/>
</dbReference>
<dbReference type="Gene3D" id="1.10.1370.40">
    <property type="match status" value="1"/>
</dbReference>
<keyword evidence="8 15" id="KW-0862">Zinc</keyword>
<evidence type="ECO:0000256" key="5">
    <source>
        <dbReference type="ARBA" id="ARBA00022670"/>
    </source>
</evidence>
<dbReference type="GO" id="GO:0046872">
    <property type="term" value="F:metal ion binding"/>
    <property type="evidence" value="ECO:0007669"/>
    <property type="project" value="UniProtKB-UniRule"/>
</dbReference>
<dbReference type="GO" id="GO:0008241">
    <property type="term" value="F:peptidyl-dipeptidase activity"/>
    <property type="evidence" value="ECO:0007669"/>
    <property type="project" value="UniProtKB-EC"/>
</dbReference>
<comment type="caution">
    <text evidence="17">The sequence shown here is derived from an EMBL/GenBank/DDBJ whole genome shotgun (WGS) entry which is preliminary data.</text>
</comment>
<comment type="function">
    <text evidence="11">Removes dipeptides from the C-termini of N-blocked tripeptides, tetrapeptides and larger peptides.</text>
</comment>
<dbReference type="GO" id="GO:0004222">
    <property type="term" value="F:metalloendopeptidase activity"/>
    <property type="evidence" value="ECO:0007669"/>
    <property type="project" value="InterPro"/>
</dbReference>
<keyword evidence="4 17" id="KW-0121">Carboxypeptidase</keyword>
<dbReference type="EC" id="3.4.15.5" evidence="12"/>
<evidence type="ECO:0000256" key="13">
    <source>
        <dbReference type="ARBA" id="ARBA00070755"/>
    </source>
</evidence>
<keyword evidence="5 15" id="KW-0645">Protease</keyword>
<dbReference type="InterPro" id="IPR034005">
    <property type="entry name" value="M3A_DCP"/>
</dbReference>
<gene>
    <name evidence="17" type="ORF">BN137_1810</name>
</gene>
<protein>
    <recommendedName>
        <fullName evidence="13">Dipeptidyl carboxypeptidase</fullName>
        <ecNumber evidence="12">3.4.15.5</ecNumber>
    </recommendedName>
    <alternativeName>
        <fullName evidence="14">Peptidyl-dipeptidase Dcp</fullName>
    </alternativeName>
</protein>
<evidence type="ECO:0000256" key="7">
    <source>
        <dbReference type="ARBA" id="ARBA00022801"/>
    </source>
</evidence>
<evidence type="ECO:0000256" key="15">
    <source>
        <dbReference type="RuleBase" id="RU003435"/>
    </source>
</evidence>
<dbReference type="eggNOG" id="COG0339">
    <property type="taxonomic scope" value="Bacteria"/>
</dbReference>
<feature type="domain" description="Peptidase M3A/M3B catalytic" evidence="16">
    <location>
        <begin position="242"/>
        <end position="690"/>
    </location>
</feature>
<evidence type="ECO:0000259" key="16">
    <source>
        <dbReference type="Pfam" id="PF01432"/>
    </source>
</evidence>
<evidence type="ECO:0000256" key="3">
    <source>
        <dbReference type="ARBA" id="ARBA00022490"/>
    </source>
</evidence>
<dbReference type="FunFam" id="1.10.1370.40:FF:000001">
    <property type="entry name" value="Dipeptidyl carboxypeptidase II"/>
    <property type="match status" value="1"/>
</dbReference>
<dbReference type="CDD" id="cd06456">
    <property type="entry name" value="M3A_DCP"/>
    <property type="match status" value="1"/>
</dbReference>
<dbReference type="AlphaFoldDB" id="K8ADU4"/>
<keyword evidence="7 15" id="KW-0378">Hydrolase</keyword>
<name>K8ADU4_9ENTR</name>
<dbReference type="NCBIfam" id="NF007624">
    <property type="entry name" value="PRK10280.1"/>
    <property type="match status" value="1"/>
</dbReference>
<evidence type="ECO:0000313" key="17">
    <source>
        <dbReference type="EMBL" id="CCJ72442.1"/>
    </source>
</evidence>
<dbReference type="GO" id="GO:0004180">
    <property type="term" value="F:carboxypeptidase activity"/>
    <property type="evidence" value="ECO:0007669"/>
    <property type="project" value="UniProtKB-KW"/>
</dbReference>
<comment type="similarity">
    <text evidence="2 15">Belongs to the peptidase M3 family.</text>
</comment>
<dbReference type="Gene3D" id="3.40.390.10">
    <property type="entry name" value="Collagenase (Catalytic Domain)"/>
    <property type="match status" value="1"/>
</dbReference>
<dbReference type="GO" id="GO:0005829">
    <property type="term" value="C:cytosol"/>
    <property type="evidence" value="ECO:0007669"/>
    <property type="project" value="UniProtKB-ARBA"/>
</dbReference>
<keyword evidence="9 15" id="KW-0482">Metalloprotease</keyword>
<evidence type="ECO:0000256" key="10">
    <source>
        <dbReference type="ARBA" id="ARBA00052506"/>
    </source>
</evidence>
<comment type="subcellular location">
    <subcellularLocation>
        <location evidence="1">Cytoplasm</location>
    </subcellularLocation>
</comment>
<dbReference type="EMBL" id="CAKW01000067">
    <property type="protein sequence ID" value="CCJ72442.1"/>
    <property type="molecule type" value="Genomic_DNA"/>
</dbReference>
<dbReference type="PANTHER" id="PTHR43660">
    <property type="entry name" value="DIPEPTIDYL CARBOXYPEPTIDASE"/>
    <property type="match status" value="1"/>
</dbReference>
<evidence type="ECO:0000256" key="12">
    <source>
        <dbReference type="ARBA" id="ARBA00066668"/>
    </source>
</evidence>
<evidence type="ECO:0000256" key="2">
    <source>
        <dbReference type="ARBA" id="ARBA00006040"/>
    </source>
</evidence>